<dbReference type="STRING" id="765440.A0A0C3F4I6"/>
<keyword evidence="2" id="KW-0560">Oxidoreductase</keyword>
<protein>
    <recommendedName>
        <fullName evidence="6">FMN hydroxy acid dehydrogenase domain-containing protein</fullName>
    </recommendedName>
</protein>
<proteinExistence type="inferred from homology"/>
<dbReference type="PROSITE" id="PS00557">
    <property type="entry name" value="FMN_HYDROXY_ACID_DH_1"/>
    <property type="match status" value="1"/>
</dbReference>
<dbReference type="InterPro" id="IPR008259">
    <property type="entry name" value="FMN_hydac_DH_AS"/>
</dbReference>
<evidence type="ECO:0000256" key="3">
    <source>
        <dbReference type="ARBA" id="ARBA00024042"/>
    </source>
</evidence>
<evidence type="ECO:0000256" key="5">
    <source>
        <dbReference type="PIRSR" id="PIRSR000138-2"/>
    </source>
</evidence>
<keyword evidence="8" id="KW-1185">Reference proteome</keyword>
<dbReference type="SUPFAM" id="SSF51395">
    <property type="entry name" value="FMN-linked oxidoreductases"/>
    <property type="match status" value="1"/>
</dbReference>
<dbReference type="InterPro" id="IPR037396">
    <property type="entry name" value="FMN_HAD"/>
</dbReference>
<dbReference type="GO" id="GO:0016491">
    <property type="term" value="F:oxidoreductase activity"/>
    <property type="evidence" value="ECO:0007669"/>
    <property type="project" value="UniProtKB-KW"/>
</dbReference>
<feature type="binding site" evidence="5">
    <location>
        <position position="269"/>
    </location>
    <ligand>
        <name>FMN</name>
        <dbReference type="ChEBI" id="CHEBI:58210"/>
    </ligand>
</feature>
<feature type="binding site" evidence="5">
    <location>
        <position position="113"/>
    </location>
    <ligand>
        <name>glyoxylate</name>
        <dbReference type="ChEBI" id="CHEBI:36655"/>
    </ligand>
</feature>
<dbReference type="Gene3D" id="3.20.20.70">
    <property type="entry name" value="Aldolase class I"/>
    <property type="match status" value="1"/>
</dbReference>
<keyword evidence="5" id="KW-0285">Flavoprotein</keyword>
<comment type="similarity">
    <text evidence="3">Belongs to the FMN-dependent alpha-hydroxy acid dehydrogenase family.</text>
</comment>
<comment type="cofactor">
    <cofactor evidence="1">
        <name>FMN</name>
        <dbReference type="ChEBI" id="CHEBI:58210"/>
    </cofactor>
</comment>
<feature type="binding site" evidence="5">
    <location>
        <position position="7"/>
    </location>
    <ligand>
        <name>glyoxylate</name>
        <dbReference type="ChEBI" id="CHEBI:36655"/>
    </ligand>
</feature>
<feature type="domain" description="FMN hydroxy acid dehydrogenase" evidence="6">
    <location>
        <begin position="1"/>
        <end position="383"/>
    </location>
</feature>
<dbReference type="GO" id="GO:0010181">
    <property type="term" value="F:FMN binding"/>
    <property type="evidence" value="ECO:0007669"/>
    <property type="project" value="InterPro"/>
</dbReference>
<dbReference type="InterPro" id="IPR000262">
    <property type="entry name" value="FMN-dep_DH"/>
</dbReference>
<evidence type="ECO:0000256" key="4">
    <source>
        <dbReference type="PIRSR" id="PIRSR000138-1"/>
    </source>
</evidence>
<feature type="binding site" evidence="5">
    <location>
        <begin position="60"/>
        <end position="62"/>
    </location>
    <ligand>
        <name>FMN</name>
        <dbReference type="ChEBI" id="CHEBI:58210"/>
    </ligand>
</feature>
<feature type="binding site" evidence="5">
    <location>
        <position position="247"/>
    </location>
    <ligand>
        <name>FMN</name>
        <dbReference type="ChEBI" id="CHEBI:58210"/>
    </ligand>
</feature>
<evidence type="ECO:0000256" key="1">
    <source>
        <dbReference type="ARBA" id="ARBA00001917"/>
    </source>
</evidence>
<feature type="binding site" evidence="5">
    <location>
        <begin position="332"/>
        <end position="333"/>
    </location>
    <ligand>
        <name>FMN</name>
        <dbReference type="ChEBI" id="CHEBI:58210"/>
    </ligand>
</feature>
<feature type="binding site" evidence="5">
    <location>
        <position position="139"/>
    </location>
    <ligand>
        <name>FMN</name>
        <dbReference type="ChEBI" id="CHEBI:58210"/>
    </ligand>
</feature>
<feature type="binding site" evidence="5">
    <location>
        <position position="89"/>
    </location>
    <ligand>
        <name>FMN</name>
        <dbReference type="ChEBI" id="CHEBI:58210"/>
    </ligand>
</feature>
<reference evidence="7 8" key="1">
    <citation type="submission" date="2014-04" db="EMBL/GenBank/DDBJ databases">
        <authorList>
            <consortium name="DOE Joint Genome Institute"/>
            <person name="Kuo A."/>
            <person name="Tarkka M."/>
            <person name="Buscot F."/>
            <person name="Kohler A."/>
            <person name="Nagy L.G."/>
            <person name="Floudas D."/>
            <person name="Copeland A."/>
            <person name="Barry K.W."/>
            <person name="Cichocki N."/>
            <person name="Veneault-Fourrey C."/>
            <person name="LaButti K."/>
            <person name="Lindquist E.A."/>
            <person name="Lipzen A."/>
            <person name="Lundell T."/>
            <person name="Morin E."/>
            <person name="Murat C."/>
            <person name="Sun H."/>
            <person name="Tunlid A."/>
            <person name="Henrissat B."/>
            <person name="Grigoriev I.V."/>
            <person name="Hibbett D.S."/>
            <person name="Martin F."/>
            <person name="Nordberg H.P."/>
            <person name="Cantor M.N."/>
            <person name="Hua S.X."/>
        </authorList>
    </citation>
    <scope>NUCLEOTIDE SEQUENCE [LARGE SCALE GENOMIC DNA]</scope>
    <source>
        <strain evidence="7 8">F 1598</strain>
    </source>
</reference>
<dbReference type="Pfam" id="PF01070">
    <property type="entry name" value="FMN_dh"/>
    <property type="match status" value="1"/>
</dbReference>
<dbReference type="HOGENOM" id="CLU_020639_0_1_1"/>
<dbReference type="EMBL" id="KN833055">
    <property type="protein sequence ID" value="KIM74811.1"/>
    <property type="molecule type" value="Genomic_DNA"/>
</dbReference>
<feature type="binding site" evidence="5">
    <location>
        <position position="111"/>
    </location>
    <ligand>
        <name>FMN</name>
        <dbReference type="ChEBI" id="CHEBI:58210"/>
    </ligand>
</feature>
<feature type="binding site" evidence="5">
    <location>
        <begin position="309"/>
        <end position="313"/>
    </location>
    <ligand>
        <name>FMN</name>
        <dbReference type="ChEBI" id="CHEBI:58210"/>
    </ligand>
</feature>
<reference evidence="8" key="2">
    <citation type="submission" date="2015-01" db="EMBL/GenBank/DDBJ databases">
        <title>Evolutionary Origins and Diversification of the Mycorrhizal Mutualists.</title>
        <authorList>
            <consortium name="DOE Joint Genome Institute"/>
            <consortium name="Mycorrhizal Genomics Consortium"/>
            <person name="Kohler A."/>
            <person name="Kuo A."/>
            <person name="Nagy L.G."/>
            <person name="Floudas D."/>
            <person name="Copeland A."/>
            <person name="Barry K.W."/>
            <person name="Cichocki N."/>
            <person name="Veneault-Fourrey C."/>
            <person name="LaButti K."/>
            <person name="Lindquist E.A."/>
            <person name="Lipzen A."/>
            <person name="Lundell T."/>
            <person name="Morin E."/>
            <person name="Murat C."/>
            <person name="Riley R."/>
            <person name="Ohm R."/>
            <person name="Sun H."/>
            <person name="Tunlid A."/>
            <person name="Henrissat B."/>
            <person name="Grigoriev I.V."/>
            <person name="Hibbett D.S."/>
            <person name="Martin F."/>
        </authorList>
    </citation>
    <scope>NUCLEOTIDE SEQUENCE [LARGE SCALE GENOMIC DNA]</scope>
    <source>
        <strain evidence="8">F 1598</strain>
    </source>
</reference>
<accession>A0A0C3F4I6</accession>
<dbReference type="AlphaFoldDB" id="A0A0C3F4I6"/>
<evidence type="ECO:0000256" key="2">
    <source>
        <dbReference type="ARBA" id="ARBA00023002"/>
    </source>
</evidence>
<dbReference type="InterPro" id="IPR012133">
    <property type="entry name" value="Alpha-hydoxy_acid_DH_FMN"/>
</dbReference>
<feature type="binding site" evidence="5">
    <location>
        <position position="271"/>
    </location>
    <ligand>
        <name>glyoxylate</name>
        <dbReference type="ChEBI" id="CHEBI:36655"/>
    </ligand>
</feature>
<evidence type="ECO:0000259" key="6">
    <source>
        <dbReference type="PROSITE" id="PS51349"/>
    </source>
</evidence>
<dbReference type="OrthoDB" id="25826at2759"/>
<feature type="binding site" evidence="5">
    <location>
        <position position="148"/>
    </location>
    <ligand>
        <name>glyoxylate</name>
        <dbReference type="ChEBI" id="CHEBI:36655"/>
    </ligand>
</feature>
<dbReference type="InterPro" id="IPR013785">
    <property type="entry name" value="Aldolase_TIM"/>
</dbReference>
<dbReference type="InParanoid" id="A0A0C3F4I6"/>
<evidence type="ECO:0000313" key="7">
    <source>
        <dbReference type="EMBL" id="KIM74811.1"/>
    </source>
</evidence>
<feature type="binding site" evidence="5">
    <location>
        <position position="274"/>
    </location>
    <ligand>
        <name>glyoxylate</name>
        <dbReference type="ChEBI" id="CHEBI:36655"/>
    </ligand>
</feature>
<organism evidence="7 8">
    <name type="scientific">Piloderma croceum (strain F 1598)</name>
    <dbReference type="NCBI Taxonomy" id="765440"/>
    <lineage>
        <taxon>Eukaryota</taxon>
        <taxon>Fungi</taxon>
        <taxon>Dikarya</taxon>
        <taxon>Basidiomycota</taxon>
        <taxon>Agaricomycotina</taxon>
        <taxon>Agaricomycetes</taxon>
        <taxon>Agaricomycetidae</taxon>
        <taxon>Atheliales</taxon>
        <taxon>Atheliaceae</taxon>
        <taxon>Piloderma</taxon>
    </lineage>
</organism>
<dbReference type="Proteomes" id="UP000054166">
    <property type="component" value="Unassembled WGS sequence"/>
</dbReference>
<sequence length="386" mass="42314">MTDAFMYVNGSAGTNSTCDNNLQEFRKWNIVPRMLVDASHRNLKTTLFGVEYPSPMLLAPIGVGGIVHTDGELAVARAAKTVGVPYIMSTACSRSIEEVAEANGDGHRWYQLYWPRTNAITLSILKRAKENGFTALVITLDTMLLGWRPHDLETVYLPFIHGVGIQVGTSDPVFMKRFNLQPVKGERPKWPYEPKQEDAKCANGDEEAQKMSMLGKAWLGECNSSKFKTWEELKFLKDNWDGPIVLKGIQRVADAEKAIEIGVEGIIVSNHGGRQIDGAIASLYALDKICQSPTISAAQKSGKLTVLFDSGIRTGSDIIKALALGAQGVLLGRPYMYGLTIAGEKGVEQVLRSTLADMEVTMGLAGYKNVGEIQGKRDEILVKMDM</sequence>
<evidence type="ECO:0000313" key="8">
    <source>
        <dbReference type="Proteomes" id="UP000054166"/>
    </source>
</evidence>
<gene>
    <name evidence="7" type="ORF">PILCRDRAFT_694130</name>
</gene>
<name>A0A0C3F4I6_PILCF</name>
<dbReference type="PANTHER" id="PTHR10578">
    <property type="entry name" value="S -2-HYDROXY-ACID OXIDASE-RELATED"/>
    <property type="match status" value="1"/>
</dbReference>
<dbReference type="PROSITE" id="PS51349">
    <property type="entry name" value="FMN_HYDROXY_ACID_DH_2"/>
    <property type="match status" value="1"/>
</dbReference>
<dbReference type="PIRSF" id="PIRSF000138">
    <property type="entry name" value="Al-hdrx_acd_dh"/>
    <property type="match status" value="1"/>
</dbReference>
<keyword evidence="5" id="KW-0288">FMN</keyword>
<feature type="active site" description="Proton acceptor" evidence="4">
    <location>
        <position position="271"/>
    </location>
</feature>
<dbReference type="PANTHER" id="PTHR10578:SF143">
    <property type="entry name" value="FMN-DEPENDENT ALPHA-HYDROXY ACID DEHYDROGENASE PB1A11.03"/>
    <property type="match status" value="1"/>
</dbReference>